<feature type="domain" description="Tudor" evidence="1">
    <location>
        <begin position="298"/>
        <end position="357"/>
    </location>
</feature>
<dbReference type="AlphaFoldDB" id="A0A915CL22"/>
<evidence type="ECO:0000313" key="2">
    <source>
        <dbReference type="Proteomes" id="UP000887574"/>
    </source>
</evidence>
<dbReference type="WBParaSite" id="jg10105">
    <property type="protein sequence ID" value="jg10105"/>
    <property type="gene ID" value="jg10105"/>
</dbReference>
<name>A0A915CL22_9BILA</name>
<keyword evidence="2" id="KW-1185">Reference proteome</keyword>
<organism evidence="2 3">
    <name type="scientific">Ditylenchus dipsaci</name>
    <dbReference type="NCBI Taxonomy" id="166011"/>
    <lineage>
        <taxon>Eukaryota</taxon>
        <taxon>Metazoa</taxon>
        <taxon>Ecdysozoa</taxon>
        <taxon>Nematoda</taxon>
        <taxon>Chromadorea</taxon>
        <taxon>Rhabditida</taxon>
        <taxon>Tylenchina</taxon>
        <taxon>Tylenchomorpha</taxon>
        <taxon>Sphaerularioidea</taxon>
        <taxon>Anguinidae</taxon>
        <taxon>Anguininae</taxon>
        <taxon>Ditylenchus</taxon>
    </lineage>
</organism>
<dbReference type="Proteomes" id="UP000887574">
    <property type="component" value="Unplaced"/>
</dbReference>
<feature type="domain" description="Tudor" evidence="1">
    <location>
        <begin position="82"/>
        <end position="137"/>
    </location>
</feature>
<evidence type="ECO:0000313" key="3">
    <source>
        <dbReference type="WBParaSite" id="jg10105"/>
    </source>
</evidence>
<proteinExistence type="predicted"/>
<reference evidence="3" key="1">
    <citation type="submission" date="2022-11" db="UniProtKB">
        <authorList>
            <consortium name="WormBaseParasite"/>
        </authorList>
    </citation>
    <scope>IDENTIFICATION</scope>
</reference>
<dbReference type="SMART" id="SM00333">
    <property type="entry name" value="TUDOR"/>
    <property type="match status" value="2"/>
</dbReference>
<dbReference type="InterPro" id="IPR002999">
    <property type="entry name" value="Tudor"/>
</dbReference>
<evidence type="ECO:0000259" key="1">
    <source>
        <dbReference type="SMART" id="SM00333"/>
    </source>
</evidence>
<accession>A0A915CL22</accession>
<protein>
    <submittedName>
        <fullName evidence="3">Tudor domain-containing protein</fullName>
    </submittedName>
</protein>
<sequence>MLDTAELNSVEGDPIEGDYGIKSLLCLATSVHEDGTPIKTTDSLVVICQSVCSLRSRALRKEPPSLLFRSIMTLEMPEVDSRNVEIGGTYVCRIGNVYERCRVEKMDTGSYQIYLVDSAKFSEVPADDLFHIDAAFFGGDLDYGFVLRCSTPAPDYLEALKLPNLNQFRVNEVVEVIICSLLEPCLALLGSTTKHFSRIRAESIIQGMSGEDTQNWQIDFLDPEPSLSGVTSGQYPPAQPYLFEMFTLLTVVAFISLEKVSSETFVLSCIRLSFLQEIINDFYGADQCRQQMQFLDRADPLPDLPCVVFDEVSKQYLRAKILRLSGDRTIADVLAVDYPNVIQIAATVILTGSGASSIAAESAPSRRNVLRDRSPAWMFRFLSVQEKHNFLNRLMKNDKFDGSTEGQRLLT</sequence>